<name>Q7U3N0_PARMW</name>
<keyword evidence="2" id="KW-0678">Repressor</keyword>
<keyword evidence="7 11" id="KW-0479">Metal-binding</keyword>
<keyword evidence="3 7" id="KW-0862">Zinc</keyword>
<dbReference type="KEGG" id="syw:SYNW2401"/>
<keyword evidence="5" id="KW-0238">DNA-binding</keyword>
<keyword evidence="11" id="KW-0002">3D-structure</keyword>
<feature type="binding site" evidence="11">
    <location>
        <position position="79"/>
    </location>
    <ligand>
        <name>Zn(2+)</name>
        <dbReference type="ChEBI" id="CHEBI:29105"/>
        <label>1</label>
    </ligand>
</feature>
<comment type="cofactor">
    <cofactor evidence="8">
        <name>Mn(2+)</name>
        <dbReference type="ChEBI" id="CHEBI:29035"/>
    </cofactor>
    <cofactor evidence="8">
        <name>Fe(2+)</name>
        <dbReference type="ChEBI" id="CHEBI:29033"/>
    </cofactor>
    <text evidence="8">Binds 1 Mn(2+) or Fe(2+) ion per subunit.</text>
</comment>
<feature type="binding site" evidence="11">
    <location>
        <position position="126"/>
    </location>
    <ligand>
        <name>Zn(2+)</name>
        <dbReference type="ChEBI" id="CHEBI:29105"/>
        <label>2</label>
    </ligand>
</feature>
<dbReference type="InterPro" id="IPR043135">
    <property type="entry name" value="Fur_C"/>
</dbReference>
<dbReference type="eggNOG" id="COG0735">
    <property type="taxonomic scope" value="Bacteria"/>
</dbReference>
<evidence type="ECO:0000313" key="9">
    <source>
        <dbReference type="EMBL" id="CAE08916.1"/>
    </source>
</evidence>
<feature type="binding site" evidence="11">
    <location>
        <position position="98"/>
    </location>
    <ligand>
        <name>Zn(2+)</name>
        <dbReference type="ChEBI" id="CHEBI:29105"/>
        <label>3</label>
    </ligand>
</feature>
<dbReference type="Pfam" id="PF01475">
    <property type="entry name" value="FUR"/>
    <property type="match status" value="1"/>
</dbReference>
<evidence type="ECO:0000256" key="6">
    <source>
        <dbReference type="ARBA" id="ARBA00023163"/>
    </source>
</evidence>
<reference evidence="11" key="2">
    <citation type="journal article" date="2022" name="Nat. Chem. Biol.">
        <title>A single sensor controls large variations in zinc quotas in a marine cyanobacterium.</title>
        <authorList>
            <person name="Mikhaylina A."/>
            <person name="Ksibe A.Z."/>
            <person name="Wilkinson R.C."/>
            <person name="Smith D."/>
            <person name="Marks E."/>
            <person name="Coverdale J.P.C."/>
            <person name="Fulop V."/>
            <person name="Scanlan D.J."/>
            <person name="Blindauer C.A."/>
        </authorList>
    </citation>
    <scope>X-RAY CRYSTALLOGRAPHY (2.10 ANGSTROMS) IN COMPLEX WITH ZN(2+)</scope>
</reference>
<evidence type="ECO:0000256" key="7">
    <source>
        <dbReference type="PIRSR" id="PIRSR602481-1"/>
    </source>
</evidence>
<dbReference type="AlphaFoldDB" id="Q7U3N0"/>
<evidence type="ECO:0000256" key="1">
    <source>
        <dbReference type="ARBA" id="ARBA00007957"/>
    </source>
</evidence>
<dbReference type="GO" id="GO:1900376">
    <property type="term" value="P:regulation of secondary metabolite biosynthetic process"/>
    <property type="evidence" value="ECO:0007669"/>
    <property type="project" value="TreeGrafter"/>
</dbReference>
<dbReference type="InterPro" id="IPR002481">
    <property type="entry name" value="FUR"/>
</dbReference>
<evidence type="ECO:0000256" key="4">
    <source>
        <dbReference type="ARBA" id="ARBA00023015"/>
    </source>
</evidence>
<dbReference type="PANTHER" id="PTHR33202">
    <property type="entry name" value="ZINC UPTAKE REGULATION PROTEIN"/>
    <property type="match status" value="1"/>
</dbReference>
<feature type="binding site" evidence="11">
    <location>
        <position position="86"/>
    </location>
    <ligand>
        <name>Zn(2+)</name>
        <dbReference type="ChEBI" id="CHEBI:29105"/>
        <label>2</label>
    </ligand>
</feature>
<feature type="binding site" evidence="8">
    <location>
        <position position="115"/>
    </location>
    <ligand>
        <name>Fe cation</name>
        <dbReference type="ChEBI" id="CHEBI:24875"/>
    </ligand>
</feature>
<feature type="binding site" evidence="7">
    <location>
        <position position="86"/>
    </location>
    <ligand>
        <name>Zn(2+)</name>
        <dbReference type="ChEBI" id="CHEBI:29105"/>
    </ligand>
</feature>
<reference evidence="9 10" key="1">
    <citation type="journal article" date="2003" name="Nature">
        <title>The genome of a motile marine Synechococcus.</title>
        <authorList>
            <person name="Palenik B."/>
            <person name="Brahamsha B."/>
            <person name="Larimer F."/>
            <person name="Land M."/>
            <person name="Hauser L."/>
            <person name="Chain P."/>
            <person name="Lamerdin J."/>
            <person name="Regala W."/>
            <person name="Allen E.A."/>
            <person name="McCarren J."/>
            <person name="Paulsen I."/>
            <person name="Dufresne A."/>
            <person name="Partensky F."/>
            <person name="Webb E."/>
            <person name="Waterbury J."/>
        </authorList>
    </citation>
    <scope>NUCLEOTIDE SEQUENCE [LARGE SCALE GENOMIC DNA]</scope>
    <source>
        <strain evidence="9 10">WH8102</strain>
    </source>
</reference>
<feature type="binding site" evidence="11">
    <location>
        <position position="83"/>
    </location>
    <ligand>
        <name>Zn(2+)</name>
        <dbReference type="ChEBI" id="CHEBI:29105"/>
        <label>2</label>
    </ligand>
</feature>
<dbReference type="InterPro" id="IPR036388">
    <property type="entry name" value="WH-like_DNA-bd_sf"/>
</dbReference>
<accession>Q7U3N0</accession>
<dbReference type="CDD" id="cd07153">
    <property type="entry name" value="Fur_like"/>
    <property type="match status" value="1"/>
</dbReference>
<keyword evidence="6" id="KW-0804">Transcription</keyword>
<keyword evidence="10" id="KW-1185">Reference proteome</keyword>
<feature type="binding site" evidence="11">
    <location>
        <position position="123"/>
    </location>
    <ligand>
        <name>Zn(2+)</name>
        <dbReference type="ChEBI" id="CHEBI:29105"/>
        <label>2</label>
    </ligand>
</feature>
<keyword evidence="4" id="KW-0805">Transcription regulation</keyword>
<feature type="binding site" evidence="7">
    <location>
        <position position="83"/>
    </location>
    <ligand>
        <name>Zn(2+)</name>
        <dbReference type="ChEBI" id="CHEBI:29105"/>
    </ligand>
</feature>
<dbReference type="STRING" id="84588.SYNW2401"/>
<dbReference type="Gene3D" id="3.30.1490.190">
    <property type="match status" value="1"/>
</dbReference>
<dbReference type="EMBL" id="BX569695">
    <property type="protein sequence ID" value="CAE08916.1"/>
    <property type="molecule type" value="Genomic_DNA"/>
</dbReference>
<keyword evidence="8" id="KW-0408">Iron</keyword>
<dbReference type="InterPro" id="IPR036390">
    <property type="entry name" value="WH_DNA-bd_sf"/>
</dbReference>
<dbReference type="SMR" id="Q7U3N0"/>
<dbReference type="Proteomes" id="UP000001422">
    <property type="component" value="Chromosome"/>
</dbReference>
<feature type="binding site" evidence="11">
    <location>
        <position position="77"/>
    </location>
    <ligand>
        <name>Zn(2+)</name>
        <dbReference type="ChEBI" id="CHEBI:29105"/>
        <label>1</label>
    </ligand>
</feature>
<dbReference type="GO" id="GO:0003700">
    <property type="term" value="F:DNA-binding transcription factor activity"/>
    <property type="evidence" value="ECO:0007669"/>
    <property type="project" value="InterPro"/>
</dbReference>
<protein>
    <submittedName>
        <fullName evidence="9">Ferric uptake regulator family</fullName>
    </submittedName>
</protein>
<evidence type="ECO:0000313" key="10">
    <source>
        <dbReference type="Proteomes" id="UP000001422"/>
    </source>
</evidence>
<evidence type="ECO:0007829" key="11">
    <source>
        <dbReference type="PDB" id="7NE9"/>
    </source>
</evidence>
<gene>
    <name evidence="9" type="ordered locus">SYNW2401</name>
</gene>
<dbReference type="GO" id="GO:0000976">
    <property type="term" value="F:transcription cis-regulatory region binding"/>
    <property type="evidence" value="ECO:0007669"/>
    <property type="project" value="TreeGrafter"/>
</dbReference>
<evidence type="ECO:0000256" key="2">
    <source>
        <dbReference type="ARBA" id="ARBA00022491"/>
    </source>
</evidence>
<evidence type="ECO:0000256" key="3">
    <source>
        <dbReference type="ARBA" id="ARBA00022833"/>
    </source>
</evidence>
<feature type="binding site" evidence="11">
    <location>
        <position position="94"/>
    </location>
    <ligand>
        <name>Zn(2+)</name>
        <dbReference type="ChEBI" id="CHEBI:29105"/>
        <label>3</label>
    </ligand>
</feature>
<organism evidence="9 10">
    <name type="scientific">Parasynechococcus marenigrum (strain WH8102)</name>
    <dbReference type="NCBI Taxonomy" id="84588"/>
    <lineage>
        <taxon>Bacteria</taxon>
        <taxon>Bacillati</taxon>
        <taxon>Cyanobacteriota</taxon>
        <taxon>Cyanophyceae</taxon>
        <taxon>Synechococcales</taxon>
        <taxon>Prochlorococcaceae</taxon>
        <taxon>Parasynechococcus</taxon>
        <taxon>Parasynechococcus marenigrum</taxon>
    </lineage>
</organism>
<dbReference type="HOGENOM" id="CLU_096072_5_1_3"/>
<dbReference type="PANTHER" id="PTHR33202:SF19">
    <property type="entry name" value="FERRIC UPTAKE REGULATION PROTEIN"/>
    <property type="match status" value="1"/>
</dbReference>
<feature type="binding site" evidence="11">
    <location>
        <position position="95"/>
    </location>
    <ligand>
        <name>Zn(2+)</name>
        <dbReference type="ChEBI" id="CHEBI:29105"/>
        <label>1</label>
    </ligand>
</feature>
<dbReference type="PDB" id="7NE9">
    <property type="method" value="X-ray"/>
    <property type="resolution" value="2.10 A"/>
    <property type="chains" value="AAA/BBB/CCC/DDD=1-134"/>
</dbReference>
<evidence type="ECO:0000256" key="8">
    <source>
        <dbReference type="PIRSR" id="PIRSR602481-2"/>
    </source>
</evidence>
<comment type="similarity">
    <text evidence="1">Belongs to the Fur family.</text>
</comment>
<sequence length="134" mass="14836">MTGSSPALNARQQALLTALNACGDEMSGQQLHRSLDDEASMGLATVYRNLRQLQQRGLVRCRHLPTGEALYAPVDRDRHHLTCVDCGTTQVLDHCPIHGIDVPADSRGDFELLFHTLEFFGFCSSCRPQRSSKP</sequence>
<dbReference type="SUPFAM" id="SSF46785">
    <property type="entry name" value="Winged helix' DNA-binding domain"/>
    <property type="match status" value="1"/>
</dbReference>
<dbReference type="Gene3D" id="1.10.10.10">
    <property type="entry name" value="Winged helix-like DNA-binding domain superfamily/Winged helix DNA-binding domain"/>
    <property type="match status" value="1"/>
</dbReference>
<dbReference type="GO" id="GO:0008270">
    <property type="term" value="F:zinc ion binding"/>
    <property type="evidence" value="ECO:0007669"/>
    <property type="project" value="TreeGrafter"/>
</dbReference>
<dbReference type="GO" id="GO:0045892">
    <property type="term" value="P:negative regulation of DNA-templated transcription"/>
    <property type="evidence" value="ECO:0007669"/>
    <property type="project" value="TreeGrafter"/>
</dbReference>
<evidence type="ECO:0000256" key="5">
    <source>
        <dbReference type="ARBA" id="ARBA00023125"/>
    </source>
</evidence>
<proteinExistence type="evidence at protein level"/>
<comment type="cofactor">
    <cofactor evidence="7">
        <name>Zn(2+)</name>
        <dbReference type="ChEBI" id="CHEBI:29105"/>
    </cofactor>
    <text evidence="7">Binds 1 zinc ion per subunit.</text>
</comment>
<feature type="binding site" evidence="7">
    <location>
        <position position="123"/>
    </location>
    <ligand>
        <name>Zn(2+)</name>
        <dbReference type="ChEBI" id="CHEBI:29105"/>
    </ligand>
</feature>
<dbReference type="RefSeq" id="WP_011129254.1">
    <property type="nucleotide sequence ID" value="NC_005070.1"/>
</dbReference>
<feature type="binding site" evidence="7">
    <location>
        <position position="126"/>
    </location>
    <ligand>
        <name>Zn(2+)</name>
        <dbReference type="ChEBI" id="CHEBI:29105"/>
    </ligand>
</feature>
<feature type="binding site" evidence="11">
    <location>
        <position position="115"/>
    </location>
    <ligand>
        <name>Zn(2+)</name>
        <dbReference type="ChEBI" id="CHEBI:29105"/>
        <label>1</label>
    </ligand>
</feature>